<dbReference type="Proteomes" id="UP000295198">
    <property type="component" value="Unassembled WGS sequence"/>
</dbReference>
<sequence>MASVPVLCLVVAVVGAGQVVFATAWGSVLASLVGRNRLLAAHGRLEGTRASADVAGPSIAGALVSLVAAPFALLLDAASYLVSTVTIARVVPALPALSTNGPRRSWRVAAAEGLRFLARHRVLRAVAASGHGPAATAGDPGRGVRGTPDGRRCRADGRRAPVGDRRRLTPTRPGVVPAYPQSRHRRTPEEVVR</sequence>
<keyword evidence="2" id="KW-1003">Cell membrane</keyword>
<dbReference type="InterPro" id="IPR036259">
    <property type="entry name" value="MFS_trans_sf"/>
</dbReference>
<dbReference type="SUPFAM" id="SSF103473">
    <property type="entry name" value="MFS general substrate transporter"/>
    <property type="match status" value="1"/>
</dbReference>
<dbReference type="EMBL" id="SDKM01000002">
    <property type="protein sequence ID" value="RYP88634.1"/>
    <property type="molecule type" value="Genomic_DNA"/>
</dbReference>
<feature type="transmembrane region" description="Helical" evidence="7">
    <location>
        <begin position="54"/>
        <end position="75"/>
    </location>
</feature>
<keyword evidence="9" id="KW-1185">Reference proteome</keyword>
<evidence type="ECO:0000256" key="4">
    <source>
        <dbReference type="ARBA" id="ARBA00022989"/>
    </source>
</evidence>
<evidence type="ECO:0000256" key="2">
    <source>
        <dbReference type="ARBA" id="ARBA00022475"/>
    </source>
</evidence>
<evidence type="ECO:0000256" key="3">
    <source>
        <dbReference type="ARBA" id="ARBA00022692"/>
    </source>
</evidence>
<evidence type="ECO:0000256" key="7">
    <source>
        <dbReference type="SAM" id="Phobius"/>
    </source>
</evidence>
<evidence type="ECO:0000313" key="8">
    <source>
        <dbReference type="EMBL" id="RYP88634.1"/>
    </source>
</evidence>
<name>A0A4Q4ZMF1_9ACTN</name>
<accession>A0A4Q4ZMF1</accession>
<gene>
    <name evidence="8" type="ORF">EKO23_01730</name>
</gene>
<evidence type="ECO:0000256" key="1">
    <source>
        <dbReference type="ARBA" id="ARBA00004651"/>
    </source>
</evidence>
<comment type="subcellular location">
    <subcellularLocation>
        <location evidence="1">Cell membrane</location>
        <topology evidence="1">Multi-pass membrane protein</topology>
    </subcellularLocation>
</comment>
<evidence type="ECO:0000313" key="9">
    <source>
        <dbReference type="Proteomes" id="UP000295198"/>
    </source>
</evidence>
<proteinExistence type="predicted"/>
<comment type="caution">
    <text evidence="8">The sequence shown here is derived from an EMBL/GenBank/DDBJ whole genome shotgun (WGS) entry which is preliminary data.</text>
</comment>
<dbReference type="PANTHER" id="PTHR23513:SF6">
    <property type="entry name" value="MAJOR FACILITATOR SUPERFAMILY ASSOCIATED DOMAIN-CONTAINING PROTEIN"/>
    <property type="match status" value="1"/>
</dbReference>
<protein>
    <recommendedName>
        <fullName evidence="10">MFS transporter</fullName>
    </recommendedName>
</protein>
<dbReference type="PANTHER" id="PTHR23513">
    <property type="entry name" value="INTEGRAL MEMBRANE EFFLUX PROTEIN-RELATED"/>
    <property type="match status" value="1"/>
</dbReference>
<keyword evidence="3 7" id="KW-0812">Transmembrane</keyword>
<reference evidence="8 9" key="1">
    <citation type="submission" date="2019-01" db="EMBL/GenBank/DDBJ databases">
        <title>Nocardioides guangzhouensis sp. nov., an actinobacterium isolated from soil.</title>
        <authorList>
            <person name="Fu Y."/>
            <person name="Cai Y."/>
            <person name="Lin Z."/>
            <person name="Chen P."/>
        </authorList>
    </citation>
    <scope>NUCLEOTIDE SEQUENCE [LARGE SCALE GENOMIC DNA]</scope>
    <source>
        <strain evidence="8 9">130</strain>
    </source>
</reference>
<keyword evidence="4 7" id="KW-1133">Transmembrane helix</keyword>
<feature type="compositionally biased region" description="Basic and acidic residues" evidence="6">
    <location>
        <begin position="148"/>
        <end position="167"/>
    </location>
</feature>
<dbReference type="GO" id="GO:0005886">
    <property type="term" value="C:plasma membrane"/>
    <property type="evidence" value="ECO:0007669"/>
    <property type="project" value="UniProtKB-SubCell"/>
</dbReference>
<feature type="region of interest" description="Disordered" evidence="6">
    <location>
        <begin position="129"/>
        <end position="193"/>
    </location>
</feature>
<organism evidence="8 9">
    <name type="scientific">Nocardioides guangzhouensis</name>
    <dbReference type="NCBI Taxonomy" id="2497878"/>
    <lineage>
        <taxon>Bacteria</taxon>
        <taxon>Bacillati</taxon>
        <taxon>Actinomycetota</taxon>
        <taxon>Actinomycetes</taxon>
        <taxon>Propionibacteriales</taxon>
        <taxon>Nocardioidaceae</taxon>
        <taxon>Nocardioides</taxon>
    </lineage>
</organism>
<evidence type="ECO:0000256" key="5">
    <source>
        <dbReference type="ARBA" id="ARBA00023136"/>
    </source>
</evidence>
<evidence type="ECO:0008006" key="10">
    <source>
        <dbReference type="Google" id="ProtNLM"/>
    </source>
</evidence>
<dbReference type="AlphaFoldDB" id="A0A4Q4ZMF1"/>
<keyword evidence="5 7" id="KW-0472">Membrane</keyword>
<evidence type="ECO:0000256" key="6">
    <source>
        <dbReference type="SAM" id="MobiDB-lite"/>
    </source>
</evidence>
<dbReference type="OrthoDB" id="9815525at2"/>